<dbReference type="AlphaFoldDB" id="A0A254N5U4"/>
<evidence type="ECO:0000313" key="1">
    <source>
        <dbReference type="EMBL" id="OWR02944.1"/>
    </source>
</evidence>
<evidence type="ECO:0008006" key="3">
    <source>
        <dbReference type="Google" id="ProtNLM"/>
    </source>
</evidence>
<keyword evidence="2" id="KW-1185">Reference proteome</keyword>
<dbReference type="Pfam" id="PF05930">
    <property type="entry name" value="Phage_AlpA"/>
    <property type="match status" value="1"/>
</dbReference>
<name>A0A254N5U4_9BURK</name>
<dbReference type="EMBL" id="NISI01000006">
    <property type="protein sequence ID" value="OWR02944.1"/>
    <property type="molecule type" value="Genomic_DNA"/>
</dbReference>
<evidence type="ECO:0000313" key="2">
    <source>
        <dbReference type="Proteomes" id="UP000197446"/>
    </source>
</evidence>
<dbReference type="Proteomes" id="UP000197446">
    <property type="component" value="Unassembled WGS sequence"/>
</dbReference>
<dbReference type="RefSeq" id="WP_088484098.1">
    <property type="nucleotide sequence ID" value="NZ_NISI01000006.1"/>
</dbReference>
<dbReference type="Gene3D" id="1.10.238.160">
    <property type="match status" value="1"/>
</dbReference>
<organism evidence="1 2">
    <name type="scientific">Roseateles puraquae</name>
    <dbReference type="NCBI Taxonomy" id="431059"/>
    <lineage>
        <taxon>Bacteria</taxon>
        <taxon>Pseudomonadati</taxon>
        <taxon>Pseudomonadota</taxon>
        <taxon>Betaproteobacteria</taxon>
        <taxon>Burkholderiales</taxon>
        <taxon>Sphaerotilaceae</taxon>
        <taxon>Roseateles</taxon>
    </lineage>
</organism>
<comment type="caution">
    <text evidence="1">The sequence shown here is derived from an EMBL/GenBank/DDBJ whole genome shotgun (WGS) entry which is preliminary data.</text>
</comment>
<dbReference type="InterPro" id="IPR010260">
    <property type="entry name" value="AlpA"/>
</dbReference>
<accession>A0A254N5U4</accession>
<gene>
    <name evidence="1" type="ORF">CDO81_15265</name>
</gene>
<dbReference type="OrthoDB" id="8455288at2"/>
<sequence>MTEFVRLLRRAMVRDRTALSNTQLHVLIKSGQFPAPSYLTDTNRIPVWDERVVTEWIKARLSGGTAEKSKTA</sequence>
<proteinExistence type="predicted"/>
<reference evidence="1 2" key="1">
    <citation type="journal article" date="2007" name="Int. J. Syst. Evol. Microbiol.">
        <title>Description of Pelomonas aquatica sp. nov. and Pelomonas puraquae sp. nov., isolated from industrial and haemodialysis water.</title>
        <authorList>
            <person name="Gomila M."/>
            <person name="Bowien B."/>
            <person name="Falsen E."/>
            <person name="Moore E.R."/>
            <person name="Lalucat J."/>
        </authorList>
    </citation>
    <scope>NUCLEOTIDE SEQUENCE [LARGE SCALE GENOMIC DNA]</scope>
    <source>
        <strain evidence="1 2">CCUG 52769</strain>
    </source>
</reference>
<protein>
    <recommendedName>
        <fullName evidence="3">Transcriptional regulator</fullName>
    </recommendedName>
</protein>